<evidence type="ECO:0000313" key="3">
    <source>
        <dbReference type="Proteomes" id="UP001428341"/>
    </source>
</evidence>
<proteinExistence type="predicted"/>
<dbReference type="AlphaFoldDB" id="A0AAP0QJA2"/>
<accession>A0AAP0QJA2</accession>
<name>A0AAP0QJA2_9ROSI</name>
<sequence>MAKMLVTSSESMGEFDELDHVPLISRQKSLLSSKRTGTPRIDAVVKNEDRDDEDLLPSPSVTGMDHQLVLKQSPYHEAPIPVGVTSEVSNSEVLQNSSDDVGMAKDARLEEVEVNTLYENMVLSIDSAEVKVENSDNNVLSALGDGVNDFVGIDAAADTVRTNTPVDFADDDLDHIVLKERRRMLLQRRCLQLENPVVEGTSAGFSEDLVDTYGGRIYEDTQSAHTESSITSSNYNDISPVNASSETIIAASSFTTNQDSEIPGKSLVLEAPESRKDMENCETMYYSDREFKEFNSCDGQCDVQPGSSSMHIPSLHTSAKVKVEPVENSELNHSEKNSLVMCSSDRAFAEFNSCDGQCDVQPRSSIMQVSTLQTSVKVKVEPVENSELNHSEKNSLINCSFKIPVKSEKEIPDELHEDGVDYMPLQVRMKKRTLVGKAELNCTSNVVHLSKTVHPALQDAHLAPQSAKPMRVERTRKRKKTATDSVETALEEDAPGLLRVLREQGVSVDEIKLYGETESDDVLEEELNEDSFSELEEVISKLFSQRDSLLKFPSVRCTKDSKPSYCLACLFSLVEQARYLQFRKWPVEWGWCRDLHSFIFVFKRHNRIVLERPEYGYATYFFELVDLLPLDWQIKRLVTTMKLTSCGRINLIENKSLTVGEDLTEGEAKVLMEFGWVPNTGLGTMLNYRDRVFHDRKNEKDTSEWRSKIGKLLVDGYNGGTIISTNIPYNVIKNKGADGPDIKLESD</sequence>
<dbReference type="EMBL" id="JBCGBO010000006">
    <property type="protein sequence ID" value="KAK9194413.1"/>
    <property type="molecule type" value="Genomic_DNA"/>
</dbReference>
<dbReference type="PANTHER" id="PTHR47871:SF2">
    <property type="entry name" value="OS03G0221300 PROTEIN"/>
    <property type="match status" value="1"/>
</dbReference>
<reference evidence="2 3" key="1">
    <citation type="submission" date="2024-05" db="EMBL/GenBank/DDBJ databases">
        <title>Haplotype-resolved chromosome-level genome assembly of Huyou (Citrus changshanensis).</title>
        <authorList>
            <person name="Miao C."/>
            <person name="Chen W."/>
            <person name="Wu Y."/>
            <person name="Wang L."/>
            <person name="Zhao S."/>
            <person name="Grierson D."/>
            <person name="Xu C."/>
            <person name="Chen K."/>
        </authorList>
    </citation>
    <scope>NUCLEOTIDE SEQUENCE [LARGE SCALE GENOMIC DNA]</scope>
    <source>
        <strain evidence="2">01-14</strain>
        <tissue evidence="2">Leaf</tissue>
    </source>
</reference>
<evidence type="ECO:0000256" key="1">
    <source>
        <dbReference type="SAM" id="MobiDB-lite"/>
    </source>
</evidence>
<feature type="region of interest" description="Disordered" evidence="1">
    <location>
        <begin position="465"/>
        <end position="486"/>
    </location>
</feature>
<dbReference type="Proteomes" id="UP001428341">
    <property type="component" value="Unassembled WGS sequence"/>
</dbReference>
<gene>
    <name evidence="2" type="ORF">WN944_005120</name>
</gene>
<organism evidence="2 3">
    <name type="scientific">Citrus x changshan-huyou</name>
    <dbReference type="NCBI Taxonomy" id="2935761"/>
    <lineage>
        <taxon>Eukaryota</taxon>
        <taxon>Viridiplantae</taxon>
        <taxon>Streptophyta</taxon>
        <taxon>Embryophyta</taxon>
        <taxon>Tracheophyta</taxon>
        <taxon>Spermatophyta</taxon>
        <taxon>Magnoliopsida</taxon>
        <taxon>eudicotyledons</taxon>
        <taxon>Gunneridae</taxon>
        <taxon>Pentapetalae</taxon>
        <taxon>rosids</taxon>
        <taxon>malvids</taxon>
        <taxon>Sapindales</taxon>
        <taxon>Rutaceae</taxon>
        <taxon>Aurantioideae</taxon>
        <taxon>Citrus</taxon>
    </lineage>
</organism>
<evidence type="ECO:0000313" key="2">
    <source>
        <dbReference type="EMBL" id="KAK9194413.1"/>
    </source>
</evidence>
<dbReference type="PANTHER" id="PTHR47871">
    <property type="entry name" value="NAC DOMAIN-CONTAINING PROTEIN 8"/>
    <property type="match status" value="1"/>
</dbReference>
<protein>
    <submittedName>
        <fullName evidence="2">Uncharacterized protein</fullName>
    </submittedName>
</protein>
<comment type="caution">
    <text evidence="2">The sequence shown here is derived from an EMBL/GenBank/DDBJ whole genome shotgun (WGS) entry which is preliminary data.</text>
</comment>
<keyword evidence="3" id="KW-1185">Reference proteome</keyword>